<protein>
    <submittedName>
        <fullName evidence="4">ABC-type transport system, ATP-binding protein</fullName>
    </submittedName>
</protein>
<keyword evidence="5" id="KW-1185">Reference proteome</keyword>
<reference evidence="4 5" key="1">
    <citation type="journal article" date="2008" name="J. Biotechnol.">
        <title>Ultrafast pyrosequencing of Corynebacterium kroppenstedtii DSM44385 revealed insights into the physiology of a lipophilic corynebacterium that lacks mycolic acids.</title>
        <authorList>
            <person name="Tauch A."/>
            <person name="Schneider J."/>
            <person name="Szczepanowski R."/>
            <person name="Tilker A."/>
            <person name="Viehoever P."/>
            <person name="Gartemann K.-H."/>
            <person name="Arnold W."/>
            <person name="Blom J."/>
            <person name="Brinkrolf K."/>
            <person name="Brune I."/>
            <person name="Goetker S."/>
            <person name="Weisshaar B."/>
            <person name="Goesmann A."/>
            <person name="Droege M."/>
            <person name="Puehler A."/>
        </authorList>
    </citation>
    <scope>NUCLEOTIDE SEQUENCE [LARGE SCALE GENOMIC DNA]</scope>
    <source>
        <strain evidence="5">DSM 44385 / JCM 11950 / CIP 105744 / CCUG 35717</strain>
    </source>
</reference>
<dbReference type="PROSITE" id="PS50893">
    <property type="entry name" value="ABC_TRANSPORTER_2"/>
    <property type="match status" value="1"/>
</dbReference>
<dbReference type="PANTHER" id="PTHR43038:SF3">
    <property type="entry name" value="ABC TRANSPORTER G FAMILY MEMBER 20 ISOFORM X1"/>
    <property type="match status" value="1"/>
</dbReference>
<sequence length="257" mass="27623">MVHHMMNNVESGNALVHCANLSVARGKWPRAHTVIHNVSFDLPEGSITGLLGPSGCGKTTLMRALIGVQKTSGGTITIAGLPAGSRKLRSAIGYTSQALSLYPDISVYENLRYFAGLYGLRGAKRDTRIAEVLQRVGLASHRDRPVQQLSGGQAGRVSLACALVVQPQLLVLDEPTVGLDPLTRQELWQLFRELADAGTPLLISSHVLDEAARCDSVLFMREGRLLAHDTIAELQATTHTNTPEEAFIALAGKEGEV</sequence>
<dbReference type="HOGENOM" id="CLU_000604_1_2_11"/>
<organism evidence="4 5">
    <name type="scientific">Corynebacterium kroppenstedtii (strain DSM 44385 / JCM 11950 / CIP 105744 / CCUG 35717)</name>
    <dbReference type="NCBI Taxonomy" id="645127"/>
    <lineage>
        <taxon>Bacteria</taxon>
        <taxon>Bacillati</taxon>
        <taxon>Actinomycetota</taxon>
        <taxon>Actinomycetes</taxon>
        <taxon>Mycobacteriales</taxon>
        <taxon>Corynebacteriaceae</taxon>
        <taxon>Corynebacterium</taxon>
    </lineage>
</organism>
<dbReference type="GO" id="GO:0005524">
    <property type="term" value="F:ATP binding"/>
    <property type="evidence" value="ECO:0007669"/>
    <property type="project" value="UniProtKB-KW"/>
</dbReference>
<evidence type="ECO:0000313" key="4">
    <source>
        <dbReference type="EMBL" id="ACR18191.1"/>
    </source>
</evidence>
<evidence type="ECO:0000256" key="1">
    <source>
        <dbReference type="ARBA" id="ARBA00022741"/>
    </source>
</evidence>
<evidence type="ECO:0000256" key="2">
    <source>
        <dbReference type="ARBA" id="ARBA00022840"/>
    </source>
</evidence>
<dbReference type="InterPro" id="IPR027417">
    <property type="entry name" value="P-loop_NTPase"/>
</dbReference>
<dbReference type="KEGG" id="ckp:ckrop_1459"/>
<evidence type="ECO:0000313" key="5">
    <source>
        <dbReference type="Proteomes" id="UP000001473"/>
    </source>
</evidence>
<dbReference type="Gene3D" id="3.40.50.300">
    <property type="entry name" value="P-loop containing nucleotide triphosphate hydrolases"/>
    <property type="match status" value="1"/>
</dbReference>
<accession>C4LK36</accession>
<dbReference type="GO" id="GO:0016887">
    <property type="term" value="F:ATP hydrolysis activity"/>
    <property type="evidence" value="ECO:0007669"/>
    <property type="project" value="InterPro"/>
</dbReference>
<evidence type="ECO:0000259" key="3">
    <source>
        <dbReference type="PROSITE" id="PS50893"/>
    </source>
</evidence>
<dbReference type="Proteomes" id="UP000001473">
    <property type="component" value="Chromosome"/>
</dbReference>
<dbReference type="EMBL" id="CP001620">
    <property type="protein sequence ID" value="ACR18191.1"/>
    <property type="molecule type" value="Genomic_DNA"/>
</dbReference>
<dbReference type="InterPro" id="IPR003593">
    <property type="entry name" value="AAA+_ATPase"/>
</dbReference>
<dbReference type="STRING" id="645127.ckrop_1459"/>
<dbReference type="Pfam" id="PF00005">
    <property type="entry name" value="ABC_tran"/>
    <property type="match status" value="1"/>
</dbReference>
<keyword evidence="1" id="KW-0547">Nucleotide-binding</keyword>
<dbReference type="SUPFAM" id="SSF52540">
    <property type="entry name" value="P-loop containing nucleoside triphosphate hydrolases"/>
    <property type="match status" value="1"/>
</dbReference>
<dbReference type="eggNOG" id="COG1131">
    <property type="taxonomic scope" value="Bacteria"/>
</dbReference>
<proteinExistence type="predicted"/>
<dbReference type="PANTHER" id="PTHR43038">
    <property type="entry name" value="ATP-BINDING CASSETTE, SUB-FAMILY H, MEMBER 1"/>
    <property type="match status" value="1"/>
</dbReference>
<feature type="domain" description="ABC transporter" evidence="3">
    <location>
        <begin position="16"/>
        <end position="247"/>
    </location>
</feature>
<keyword evidence="2 4" id="KW-0067">ATP-binding</keyword>
<dbReference type="AlphaFoldDB" id="C4LK36"/>
<gene>
    <name evidence="4" type="ordered locus">ckrop_1459</name>
</gene>
<dbReference type="CDD" id="cd03230">
    <property type="entry name" value="ABC_DR_subfamily_A"/>
    <property type="match status" value="1"/>
</dbReference>
<dbReference type="InterPro" id="IPR003439">
    <property type="entry name" value="ABC_transporter-like_ATP-bd"/>
</dbReference>
<dbReference type="SMART" id="SM00382">
    <property type="entry name" value="AAA"/>
    <property type="match status" value="1"/>
</dbReference>
<name>C4LK36_CORK4</name>